<evidence type="ECO:0000313" key="3">
    <source>
        <dbReference type="Proteomes" id="UP000076532"/>
    </source>
</evidence>
<dbReference type="Proteomes" id="UP000076532">
    <property type="component" value="Unassembled WGS sequence"/>
</dbReference>
<sequence length="69" mass="7562">MYAVQISLAGGPINEDIESYIDAMLLGFGMVDKTCARARDSMSVIRGAQDMCAAVYKIYRFTDRSADST</sequence>
<protein>
    <submittedName>
        <fullName evidence="1">Uncharacterized protein</fullName>
    </submittedName>
</protein>
<dbReference type="EMBL" id="KV417796">
    <property type="protein sequence ID" value="KZP06273.1"/>
    <property type="molecule type" value="Genomic_DNA"/>
</dbReference>
<accession>A0A167WMJ5</accession>
<evidence type="ECO:0000313" key="2">
    <source>
        <dbReference type="EMBL" id="KZP31890.1"/>
    </source>
</evidence>
<keyword evidence="3" id="KW-1185">Reference proteome</keyword>
<dbReference type="EMBL" id="KV417487">
    <property type="protein sequence ID" value="KZP31890.1"/>
    <property type="molecule type" value="Genomic_DNA"/>
</dbReference>
<dbReference type="OrthoDB" id="7464126at2759"/>
<proteinExistence type="predicted"/>
<feature type="non-terminal residue" evidence="1">
    <location>
        <position position="69"/>
    </location>
</feature>
<dbReference type="AlphaFoldDB" id="A0A167WMJ5"/>
<name>A0A167WMJ5_9AGAM</name>
<gene>
    <name evidence="2" type="ORF">FIBSPDRAFT_848878</name>
    <name evidence="1" type="ORF">FIBSPDRAFT_876692</name>
</gene>
<reference evidence="1 3" key="1">
    <citation type="journal article" date="2016" name="Mol. Biol. Evol.">
        <title>Comparative Genomics of Early-Diverging Mushroom-Forming Fungi Provides Insights into the Origins of Lignocellulose Decay Capabilities.</title>
        <authorList>
            <person name="Nagy L.G."/>
            <person name="Riley R."/>
            <person name="Tritt A."/>
            <person name="Adam C."/>
            <person name="Daum C."/>
            <person name="Floudas D."/>
            <person name="Sun H."/>
            <person name="Yadav J.S."/>
            <person name="Pangilinan J."/>
            <person name="Larsson K.H."/>
            <person name="Matsuura K."/>
            <person name="Barry K."/>
            <person name="Labutti K."/>
            <person name="Kuo R."/>
            <person name="Ohm R.A."/>
            <person name="Bhattacharya S.S."/>
            <person name="Shirouzu T."/>
            <person name="Yoshinaga Y."/>
            <person name="Martin F.M."/>
            <person name="Grigoriev I.V."/>
            <person name="Hibbett D.S."/>
        </authorList>
    </citation>
    <scope>NUCLEOTIDE SEQUENCE [LARGE SCALE GENOMIC DNA]</scope>
    <source>
        <strain evidence="1 3">CBS 109695</strain>
    </source>
</reference>
<organism evidence="1 3">
    <name type="scientific">Athelia psychrophila</name>
    <dbReference type="NCBI Taxonomy" id="1759441"/>
    <lineage>
        <taxon>Eukaryota</taxon>
        <taxon>Fungi</taxon>
        <taxon>Dikarya</taxon>
        <taxon>Basidiomycota</taxon>
        <taxon>Agaricomycotina</taxon>
        <taxon>Agaricomycetes</taxon>
        <taxon>Agaricomycetidae</taxon>
        <taxon>Atheliales</taxon>
        <taxon>Atheliaceae</taxon>
        <taxon>Athelia</taxon>
    </lineage>
</organism>
<evidence type="ECO:0000313" key="1">
    <source>
        <dbReference type="EMBL" id="KZP06273.1"/>
    </source>
</evidence>